<dbReference type="PANTHER" id="PTHR14677">
    <property type="entry name" value="ARSENITE INDUCUBLE RNA ASSOCIATED PROTEIN AIP-1-RELATED"/>
    <property type="match status" value="1"/>
</dbReference>
<feature type="region of interest" description="Disordered" evidence="6">
    <location>
        <begin position="247"/>
        <end position="303"/>
    </location>
</feature>
<evidence type="ECO:0000313" key="8">
    <source>
        <dbReference type="EMBL" id="KAK2170839.1"/>
    </source>
</evidence>
<evidence type="ECO:0000256" key="5">
    <source>
        <dbReference type="PROSITE-ProRule" id="PRU00449"/>
    </source>
</evidence>
<feature type="compositionally biased region" description="Basic and acidic residues" evidence="6">
    <location>
        <begin position="294"/>
        <end position="303"/>
    </location>
</feature>
<keyword evidence="4" id="KW-0862">Zinc</keyword>
<dbReference type="InterPro" id="IPR035896">
    <property type="entry name" value="AN1-like_Znf"/>
</dbReference>
<name>A0AAD9KFR4_RIDPI</name>
<keyword evidence="1" id="KW-0479">Metal-binding</keyword>
<dbReference type="InterPro" id="IPR003903">
    <property type="entry name" value="UIM_dom"/>
</dbReference>
<evidence type="ECO:0000256" key="6">
    <source>
        <dbReference type="SAM" id="MobiDB-lite"/>
    </source>
</evidence>
<dbReference type="InterPro" id="IPR000058">
    <property type="entry name" value="Znf_AN1"/>
</dbReference>
<dbReference type="SMART" id="SM00154">
    <property type="entry name" value="ZnF_AN1"/>
    <property type="match status" value="2"/>
</dbReference>
<dbReference type="Pfam" id="PF02809">
    <property type="entry name" value="UIM"/>
    <property type="match status" value="1"/>
</dbReference>
<dbReference type="PROSITE" id="PS51039">
    <property type="entry name" value="ZF_AN1"/>
    <property type="match status" value="2"/>
</dbReference>
<dbReference type="GO" id="GO:0005783">
    <property type="term" value="C:endoplasmic reticulum"/>
    <property type="evidence" value="ECO:0007669"/>
    <property type="project" value="TreeGrafter"/>
</dbReference>
<sequence length="303" mass="33637">MSSPVLEANRNAFDIESFHQVSRLASYLPTKGQGRRRSKKSEMELPDLGQHCSEATCKQLDFLPVKCDACHKIFCNEHYQYARHNCTESYAKDNQVPVCPLCNTPIPVKKGESPDVRVGEHIDNDCQSDPAKEKRKLIPFKCERCHKNFCLRHRLEADHSCQGFEKTGRGISHSGAAAVTRSTTPVKAKAGSSGAGHRSAPQSSMMSAIGRDLNRERQQRQRPDNAHSLQAGMSEDEAMARAIAMSLQTSDTPPTKVAQSSEERQQEEEDLALAQALQASERDAARARTRQQHPPKEKTCAVS</sequence>
<proteinExistence type="predicted"/>
<keyword evidence="9" id="KW-1185">Reference proteome</keyword>
<organism evidence="8 9">
    <name type="scientific">Ridgeia piscesae</name>
    <name type="common">Tubeworm</name>
    <dbReference type="NCBI Taxonomy" id="27915"/>
    <lineage>
        <taxon>Eukaryota</taxon>
        <taxon>Metazoa</taxon>
        <taxon>Spiralia</taxon>
        <taxon>Lophotrochozoa</taxon>
        <taxon>Annelida</taxon>
        <taxon>Polychaeta</taxon>
        <taxon>Sedentaria</taxon>
        <taxon>Canalipalpata</taxon>
        <taxon>Sabellida</taxon>
        <taxon>Siboglinidae</taxon>
        <taxon>Ridgeia</taxon>
    </lineage>
</organism>
<dbReference type="FunFam" id="4.10.1110.10:FF:000003">
    <property type="entry name" value="AN1-type zinc finger protein 2B isoform X1"/>
    <property type="match status" value="1"/>
</dbReference>
<protein>
    <recommendedName>
        <fullName evidence="7">AN1-type domain-containing protein</fullName>
    </recommendedName>
</protein>
<feature type="region of interest" description="Disordered" evidence="6">
    <location>
        <begin position="168"/>
        <end position="204"/>
    </location>
</feature>
<evidence type="ECO:0000256" key="4">
    <source>
        <dbReference type="ARBA" id="ARBA00022833"/>
    </source>
</evidence>
<reference evidence="8" key="1">
    <citation type="journal article" date="2023" name="Mol. Biol. Evol.">
        <title>Third-Generation Sequencing Reveals the Adaptive Role of the Epigenome in Three Deep-Sea Polychaetes.</title>
        <authorList>
            <person name="Perez M."/>
            <person name="Aroh O."/>
            <person name="Sun Y."/>
            <person name="Lan Y."/>
            <person name="Juniper S.K."/>
            <person name="Young C.R."/>
            <person name="Angers B."/>
            <person name="Qian P.Y."/>
        </authorList>
    </citation>
    <scope>NUCLEOTIDE SEQUENCE</scope>
    <source>
        <strain evidence="8">R07B-5</strain>
    </source>
</reference>
<evidence type="ECO:0000256" key="2">
    <source>
        <dbReference type="ARBA" id="ARBA00022737"/>
    </source>
</evidence>
<evidence type="ECO:0000256" key="3">
    <source>
        <dbReference type="ARBA" id="ARBA00022771"/>
    </source>
</evidence>
<dbReference type="PANTHER" id="PTHR14677:SF20">
    <property type="entry name" value="ZINC FINGER AN1-TYPE CONTAINING 2A-RELATED"/>
    <property type="match status" value="1"/>
</dbReference>
<dbReference type="Pfam" id="PF01428">
    <property type="entry name" value="zf-AN1"/>
    <property type="match status" value="1"/>
</dbReference>
<dbReference type="SUPFAM" id="SSF118310">
    <property type="entry name" value="AN1-like Zinc finger"/>
    <property type="match status" value="2"/>
</dbReference>
<evidence type="ECO:0000256" key="1">
    <source>
        <dbReference type="ARBA" id="ARBA00022723"/>
    </source>
</evidence>
<dbReference type="GO" id="GO:0045047">
    <property type="term" value="P:protein targeting to ER"/>
    <property type="evidence" value="ECO:0007669"/>
    <property type="project" value="TreeGrafter"/>
</dbReference>
<dbReference type="AlphaFoldDB" id="A0AAD9KFR4"/>
<keyword evidence="3 5" id="KW-0863">Zinc-finger</keyword>
<feature type="domain" description="AN1-type" evidence="7">
    <location>
        <begin position="46"/>
        <end position="94"/>
    </location>
</feature>
<dbReference type="EMBL" id="JAODUO010001132">
    <property type="protein sequence ID" value="KAK2170839.1"/>
    <property type="molecule type" value="Genomic_DNA"/>
</dbReference>
<keyword evidence="2" id="KW-0677">Repeat</keyword>
<feature type="domain" description="AN1-type" evidence="7">
    <location>
        <begin position="120"/>
        <end position="169"/>
    </location>
</feature>
<dbReference type="Proteomes" id="UP001209878">
    <property type="component" value="Unassembled WGS sequence"/>
</dbReference>
<dbReference type="SMART" id="SM00726">
    <property type="entry name" value="UIM"/>
    <property type="match status" value="2"/>
</dbReference>
<dbReference type="Gene3D" id="4.10.1110.10">
    <property type="entry name" value="AN1-like Zinc finger"/>
    <property type="match status" value="2"/>
</dbReference>
<comment type="caution">
    <text evidence="8">The sequence shown here is derived from an EMBL/GenBank/DDBJ whole genome shotgun (WGS) entry which is preliminary data.</text>
</comment>
<dbReference type="Pfam" id="PF25403">
    <property type="entry name" value="zf-C2H2_ZFAND2"/>
    <property type="match status" value="1"/>
</dbReference>
<dbReference type="GO" id="GO:0008270">
    <property type="term" value="F:zinc ion binding"/>
    <property type="evidence" value="ECO:0007669"/>
    <property type="project" value="UniProtKB-KW"/>
</dbReference>
<evidence type="ECO:0000313" key="9">
    <source>
        <dbReference type="Proteomes" id="UP001209878"/>
    </source>
</evidence>
<dbReference type="GO" id="GO:0043161">
    <property type="term" value="P:proteasome-mediated ubiquitin-dependent protein catabolic process"/>
    <property type="evidence" value="ECO:0007669"/>
    <property type="project" value="TreeGrafter"/>
</dbReference>
<dbReference type="PROSITE" id="PS50330">
    <property type="entry name" value="UIM"/>
    <property type="match status" value="1"/>
</dbReference>
<gene>
    <name evidence="8" type="ORF">NP493_1133g00065</name>
</gene>
<accession>A0AAD9KFR4</accession>
<dbReference type="InterPro" id="IPR057357">
    <property type="entry name" value="Znf-C2H2_ZFAND2A/B"/>
</dbReference>
<evidence type="ECO:0000259" key="7">
    <source>
        <dbReference type="PROSITE" id="PS51039"/>
    </source>
</evidence>